<keyword evidence="3" id="KW-1185">Reference proteome</keyword>
<feature type="signal peptide" evidence="1">
    <location>
        <begin position="1"/>
        <end position="18"/>
    </location>
</feature>
<keyword evidence="1" id="KW-0732">Signal</keyword>
<gene>
    <name evidence="2" type="ORF">BXP70_21790</name>
</gene>
<dbReference type="Proteomes" id="UP000194873">
    <property type="component" value="Unassembled WGS sequence"/>
</dbReference>
<evidence type="ECO:0000256" key="1">
    <source>
        <dbReference type="SAM" id="SignalP"/>
    </source>
</evidence>
<name>A0A243W898_9BACT</name>
<dbReference type="AlphaFoldDB" id="A0A243W898"/>
<reference evidence="2 3" key="1">
    <citation type="submission" date="2017-01" db="EMBL/GenBank/DDBJ databases">
        <title>A new Hymenobacter.</title>
        <authorList>
            <person name="Liang Y."/>
            <person name="Feng F."/>
        </authorList>
    </citation>
    <scope>NUCLEOTIDE SEQUENCE [LARGE SCALE GENOMIC DNA]</scope>
    <source>
        <strain evidence="2">MIMBbqt21</strain>
    </source>
</reference>
<sequence length="211" mass="23606">MLRLLCFLFVFGSLSGQAQVVSSHPTAVAHGEIELPRTSDTHQVAYHEQVLLRGQTQAKLHARGMQWLGQYSQLPARQEHARPQPQASISSPGAQEYELQVQGLRIPYKLHYLVALNTAEGSYRYTITNFTVELYPDQEHSQSAFIPMEKYLDAVFIPHSNEEQLVAQIKQHVEDCAHTVSEGLKQAMRGTSGEAAMLRPGTGATQARLRR</sequence>
<feature type="chain" id="PRO_5013280992" description="DUF4468 domain-containing protein" evidence="1">
    <location>
        <begin position="19"/>
        <end position="211"/>
    </location>
</feature>
<evidence type="ECO:0000313" key="3">
    <source>
        <dbReference type="Proteomes" id="UP000194873"/>
    </source>
</evidence>
<accession>A0A243W898</accession>
<comment type="caution">
    <text evidence="2">The sequence shown here is derived from an EMBL/GenBank/DDBJ whole genome shotgun (WGS) entry which is preliminary data.</text>
</comment>
<evidence type="ECO:0008006" key="4">
    <source>
        <dbReference type="Google" id="ProtNLM"/>
    </source>
</evidence>
<dbReference type="RefSeq" id="WP_086596234.1">
    <property type="nucleotide sequence ID" value="NZ_MTSE01000016.1"/>
</dbReference>
<dbReference type="EMBL" id="MTSE01000016">
    <property type="protein sequence ID" value="OUJ71392.1"/>
    <property type="molecule type" value="Genomic_DNA"/>
</dbReference>
<proteinExistence type="predicted"/>
<protein>
    <recommendedName>
        <fullName evidence="4">DUF4468 domain-containing protein</fullName>
    </recommendedName>
</protein>
<evidence type="ECO:0000313" key="2">
    <source>
        <dbReference type="EMBL" id="OUJ71392.1"/>
    </source>
</evidence>
<organism evidence="2 3">
    <name type="scientific">Hymenobacter crusticola</name>
    <dbReference type="NCBI Taxonomy" id="1770526"/>
    <lineage>
        <taxon>Bacteria</taxon>
        <taxon>Pseudomonadati</taxon>
        <taxon>Bacteroidota</taxon>
        <taxon>Cytophagia</taxon>
        <taxon>Cytophagales</taxon>
        <taxon>Hymenobacteraceae</taxon>
        <taxon>Hymenobacter</taxon>
    </lineage>
</organism>